<keyword evidence="3" id="KW-0274">FAD</keyword>
<keyword evidence="2" id="KW-0285">Flavoprotein</keyword>
<dbReference type="EMBL" id="BSYB01000015">
    <property type="protein sequence ID" value="GMG45502.1"/>
    <property type="molecule type" value="Genomic_DNA"/>
</dbReference>
<evidence type="ECO:0000256" key="2">
    <source>
        <dbReference type="ARBA" id="ARBA00022630"/>
    </source>
</evidence>
<evidence type="ECO:0000313" key="5">
    <source>
        <dbReference type="EMBL" id="GMG45502.1"/>
    </source>
</evidence>
<dbReference type="InterPro" id="IPR020946">
    <property type="entry name" value="Flavin_mOase-like"/>
</dbReference>
<name>A0ABQ6KQ92_ASPOZ</name>
<comment type="caution">
    <text evidence="5">The sequence shown here is derived from an EMBL/GenBank/DDBJ whole genome shotgun (WGS) entry which is preliminary data.</text>
</comment>
<accession>A0ABQ6KQ92</accession>
<dbReference type="PRINTS" id="PR00419">
    <property type="entry name" value="ADXRDTASE"/>
</dbReference>
<dbReference type="SUPFAM" id="SSF51905">
    <property type="entry name" value="FAD/NAD(P)-binding domain"/>
    <property type="match status" value="2"/>
</dbReference>
<sequence length="432" mass="48805">MPPNKSVAVIGTGPAGAIAVDALVQEKSFDVVRVFERQEKAGGCWTADGPVPIPDNLPRHVPTLSQHRYFDSHVYPTLHANVAASVMEYSQEQIPDILSEWSVNIHGPDTPFRHHTVIRQYIEDLLNRNGYQDFVEYNTTVERAEKDPQTGKWTLTLRRAGEPNGLDYWWTETFDALVVASGHYAVPYVPVIKGLKEFAEKYPGSVEHTKQYRGPEKYKGKRVITVGASVSAADTAVSLVNHAKGPVYAVVRGKYNTYFGDEAFKHPQIERRPPISHITTDNGARTVHFENGTSVSDVDHIIFGTGFTWTLPFLPNIPIRNNRVPDLYLHVFHQRDPSLVFLGALPSLEEQRKWEQDRIAKKGDGPGFMMINPDFEAYFEQLRQLAGEPAEGEPGRRLPPFKQQWVDDFNAGHERRIRMWKKANEAGRASKL</sequence>
<dbReference type="PANTHER" id="PTHR23023">
    <property type="entry name" value="DIMETHYLANILINE MONOOXYGENASE"/>
    <property type="match status" value="1"/>
</dbReference>
<gene>
    <name evidence="5" type="ORF">Aory05_000438200</name>
</gene>
<reference evidence="5" key="1">
    <citation type="submission" date="2023-04" db="EMBL/GenBank/DDBJ databases">
        <title>Aspergillus oryzae var. brunneus NBRC 4377.</title>
        <authorList>
            <person name="Ichikawa N."/>
            <person name="Sato H."/>
            <person name="Tonouchi N."/>
        </authorList>
    </citation>
    <scope>NUCLEOTIDE SEQUENCE</scope>
    <source>
        <strain evidence="5">NBRC 4377</strain>
    </source>
</reference>
<proteinExistence type="inferred from homology"/>
<dbReference type="Gene3D" id="3.50.50.60">
    <property type="entry name" value="FAD/NAD(P)-binding domain"/>
    <property type="match status" value="2"/>
</dbReference>
<evidence type="ECO:0000256" key="1">
    <source>
        <dbReference type="ARBA" id="ARBA00009183"/>
    </source>
</evidence>
<evidence type="ECO:0000313" key="6">
    <source>
        <dbReference type="Proteomes" id="UP001165189"/>
    </source>
</evidence>
<keyword evidence="6" id="KW-1185">Reference proteome</keyword>
<dbReference type="InterPro" id="IPR050346">
    <property type="entry name" value="FMO-like"/>
</dbReference>
<comment type="similarity">
    <text evidence="1">Belongs to the FMO family.</text>
</comment>
<protein>
    <submittedName>
        <fullName evidence="5">Unnamed protein product</fullName>
    </submittedName>
</protein>
<keyword evidence="4" id="KW-0560">Oxidoreductase</keyword>
<dbReference type="Proteomes" id="UP001165189">
    <property type="component" value="Unassembled WGS sequence"/>
</dbReference>
<evidence type="ECO:0000256" key="4">
    <source>
        <dbReference type="ARBA" id="ARBA00023002"/>
    </source>
</evidence>
<evidence type="ECO:0000256" key="3">
    <source>
        <dbReference type="ARBA" id="ARBA00022827"/>
    </source>
</evidence>
<organism evidence="5 6">
    <name type="scientific">Aspergillus oryzae var. brunneus</name>
    <dbReference type="NCBI Taxonomy" id="332754"/>
    <lineage>
        <taxon>Eukaryota</taxon>
        <taxon>Fungi</taxon>
        <taxon>Dikarya</taxon>
        <taxon>Ascomycota</taxon>
        <taxon>Pezizomycotina</taxon>
        <taxon>Eurotiomycetes</taxon>
        <taxon>Eurotiomycetidae</taxon>
        <taxon>Eurotiales</taxon>
        <taxon>Aspergillaceae</taxon>
        <taxon>Aspergillus</taxon>
        <taxon>Aspergillus subgen. Circumdati</taxon>
    </lineage>
</organism>
<dbReference type="Pfam" id="PF00743">
    <property type="entry name" value="FMO-like"/>
    <property type="match status" value="1"/>
</dbReference>
<dbReference type="InterPro" id="IPR036188">
    <property type="entry name" value="FAD/NAD-bd_sf"/>
</dbReference>